<protein>
    <submittedName>
        <fullName evidence="2">Uncharacterized protein</fullName>
    </submittedName>
</protein>
<keyword evidence="1" id="KW-1133">Transmembrane helix</keyword>
<reference evidence="3" key="1">
    <citation type="journal article" date="2019" name="Nat. Commun.">
        <title>Expansion of phycobilisome linker gene families in mesophilic red algae.</title>
        <authorList>
            <person name="Lee J."/>
            <person name="Kim D."/>
            <person name="Bhattacharya D."/>
            <person name="Yoon H.S."/>
        </authorList>
    </citation>
    <scope>NUCLEOTIDE SEQUENCE [LARGE SCALE GENOMIC DNA]</scope>
    <source>
        <strain evidence="3">CCMP 1328</strain>
    </source>
</reference>
<evidence type="ECO:0000256" key="1">
    <source>
        <dbReference type="SAM" id="Phobius"/>
    </source>
</evidence>
<dbReference type="Proteomes" id="UP000324585">
    <property type="component" value="Unassembled WGS sequence"/>
</dbReference>
<evidence type="ECO:0000313" key="3">
    <source>
        <dbReference type="Proteomes" id="UP000324585"/>
    </source>
</evidence>
<evidence type="ECO:0000313" key="2">
    <source>
        <dbReference type="EMBL" id="KAA8495978.1"/>
    </source>
</evidence>
<name>A0A5J4YXX1_PORPP</name>
<feature type="transmembrane region" description="Helical" evidence="1">
    <location>
        <begin position="20"/>
        <end position="43"/>
    </location>
</feature>
<keyword evidence="1" id="KW-0472">Membrane</keyword>
<dbReference type="EMBL" id="VRMN01000003">
    <property type="protein sequence ID" value="KAA8495978.1"/>
    <property type="molecule type" value="Genomic_DNA"/>
</dbReference>
<gene>
    <name evidence="2" type="ORF">FVE85_2133</name>
</gene>
<dbReference type="AlphaFoldDB" id="A0A5J4YXX1"/>
<organism evidence="2 3">
    <name type="scientific">Porphyridium purpureum</name>
    <name type="common">Red alga</name>
    <name type="synonym">Porphyridium cruentum</name>
    <dbReference type="NCBI Taxonomy" id="35688"/>
    <lineage>
        <taxon>Eukaryota</taxon>
        <taxon>Rhodophyta</taxon>
        <taxon>Bangiophyceae</taxon>
        <taxon>Porphyridiales</taxon>
        <taxon>Porphyridiaceae</taxon>
        <taxon>Porphyridium</taxon>
    </lineage>
</organism>
<keyword evidence="3" id="KW-1185">Reference proteome</keyword>
<sequence length="70" mass="7826">MPNALSMDILAALVCDPMAGYLYASCMDPMVNFVFVIVFVRLVGFCIDHPSSKLDNFRRLDESVCAHVQK</sequence>
<accession>A0A5J4YXX1</accession>
<comment type="caution">
    <text evidence="2">The sequence shown here is derived from an EMBL/GenBank/DDBJ whole genome shotgun (WGS) entry which is preliminary data.</text>
</comment>
<proteinExistence type="predicted"/>
<keyword evidence="1" id="KW-0812">Transmembrane</keyword>